<evidence type="ECO:0000313" key="1">
    <source>
        <dbReference type="EMBL" id="EEN47188.1"/>
    </source>
</evidence>
<dbReference type="AlphaFoldDB" id="C3ZJQ3"/>
<dbReference type="InParanoid" id="C3ZJQ3"/>
<dbReference type="EMBL" id="GG666633">
    <property type="protein sequence ID" value="EEN47188.1"/>
    <property type="molecule type" value="Genomic_DNA"/>
</dbReference>
<proteinExistence type="predicted"/>
<sequence>MARILGKILCALPESDERGAYEQLRNANSQDGTLDDDQDDLLLVPVEKDISKFNEKVIYFDTSKTYWESFFTISSPSSFIDFVEERRPSTVFNVMTSDESKVTHLRRRDHIYQLEQLYVMGRSIDPIWYKIKANFFTRISHEMYPFRVRFMFEALRADQSPSCQQILSMSTADSDYFYIQEATEMWDRLVKVVRRVLDHFREFSDPRVLFNISFTMITNEYLHGEKEIIMDF</sequence>
<protein>
    <submittedName>
        <fullName evidence="1">Uncharacterized protein</fullName>
    </submittedName>
</protein>
<organism>
    <name type="scientific">Branchiostoma floridae</name>
    <name type="common">Florida lancelet</name>
    <name type="synonym">Amphioxus</name>
    <dbReference type="NCBI Taxonomy" id="7739"/>
    <lineage>
        <taxon>Eukaryota</taxon>
        <taxon>Metazoa</taxon>
        <taxon>Chordata</taxon>
        <taxon>Cephalochordata</taxon>
        <taxon>Leptocardii</taxon>
        <taxon>Amphioxiformes</taxon>
        <taxon>Branchiostomatidae</taxon>
        <taxon>Branchiostoma</taxon>
    </lineage>
</organism>
<reference evidence="1" key="1">
    <citation type="journal article" date="2008" name="Nature">
        <title>The amphioxus genome and the evolution of the chordate karyotype.</title>
        <authorList>
            <consortium name="US DOE Joint Genome Institute (JGI-PGF)"/>
            <person name="Putnam N.H."/>
            <person name="Butts T."/>
            <person name="Ferrier D.E.K."/>
            <person name="Furlong R.F."/>
            <person name="Hellsten U."/>
            <person name="Kawashima T."/>
            <person name="Robinson-Rechavi M."/>
            <person name="Shoguchi E."/>
            <person name="Terry A."/>
            <person name="Yu J.-K."/>
            <person name="Benito-Gutierrez E.L."/>
            <person name="Dubchak I."/>
            <person name="Garcia-Fernandez J."/>
            <person name="Gibson-Brown J.J."/>
            <person name="Grigoriev I.V."/>
            <person name="Horton A.C."/>
            <person name="de Jong P.J."/>
            <person name="Jurka J."/>
            <person name="Kapitonov V.V."/>
            <person name="Kohara Y."/>
            <person name="Kuroki Y."/>
            <person name="Lindquist E."/>
            <person name="Lucas S."/>
            <person name="Osoegawa K."/>
            <person name="Pennacchio L.A."/>
            <person name="Salamov A.A."/>
            <person name="Satou Y."/>
            <person name="Sauka-Spengler T."/>
            <person name="Schmutz J."/>
            <person name="Shin-I T."/>
            <person name="Toyoda A."/>
            <person name="Bronner-Fraser M."/>
            <person name="Fujiyama A."/>
            <person name="Holland L.Z."/>
            <person name="Holland P.W.H."/>
            <person name="Satoh N."/>
            <person name="Rokhsar D.S."/>
        </authorList>
    </citation>
    <scope>NUCLEOTIDE SEQUENCE [LARGE SCALE GENOMIC DNA]</scope>
    <source>
        <strain evidence="1">S238N-H82</strain>
        <tissue evidence="1">Testes</tissue>
    </source>
</reference>
<accession>C3ZJQ3</accession>
<gene>
    <name evidence="1" type="ORF">BRAFLDRAFT_105379</name>
</gene>
<name>C3ZJQ3_BRAFL</name>